<organism evidence="1 2">
    <name type="scientific">Roseiconus lacunae</name>
    <dbReference type="NCBI Taxonomy" id="2605694"/>
    <lineage>
        <taxon>Bacteria</taxon>
        <taxon>Pseudomonadati</taxon>
        <taxon>Planctomycetota</taxon>
        <taxon>Planctomycetia</taxon>
        <taxon>Pirellulales</taxon>
        <taxon>Pirellulaceae</taxon>
        <taxon>Roseiconus</taxon>
    </lineage>
</organism>
<dbReference type="EMBL" id="JASZZN010000004">
    <property type="protein sequence ID" value="MDM4015021.1"/>
    <property type="molecule type" value="Genomic_DNA"/>
</dbReference>
<keyword evidence="2" id="KW-1185">Reference proteome</keyword>
<sequence length="99" mass="10918">MSCRVLALNFGCGYSASDVDRCNTVIGRFLGERQGCIDEPAIFDAVKFVVKQLNKLNGSCDGCLIETDHRADLCELILTASKERGLATDEDVTERWRAC</sequence>
<reference evidence="1 2" key="1">
    <citation type="submission" date="2023-06" db="EMBL/GenBank/DDBJ databases">
        <title>Roseiconus lacunae JC819 isolated from Gulf of Mannar region, Tamil Nadu.</title>
        <authorList>
            <person name="Pk S."/>
            <person name="Ch S."/>
            <person name="Ch V.R."/>
        </authorList>
    </citation>
    <scope>NUCLEOTIDE SEQUENCE [LARGE SCALE GENOMIC DNA]</scope>
    <source>
        <strain evidence="1 2">JC819</strain>
    </source>
</reference>
<dbReference type="RefSeq" id="WP_289162594.1">
    <property type="nucleotide sequence ID" value="NZ_JASZZN010000004.1"/>
</dbReference>
<gene>
    <name evidence="1" type="ORF">QTN89_06240</name>
</gene>
<comment type="caution">
    <text evidence="1">The sequence shown here is derived from an EMBL/GenBank/DDBJ whole genome shotgun (WGS) entry which is preliminary data.</text>
</comment>
<proteinExistence type="predicted"/>
<evidence type="ECO:0000313" key="1">
    <source>
        <dbReference type="EMBL" id="MDM4015021.1"/>
    </source>
</evidence>
<dbReference type="Proteomes" id="UP001239462">
    <property type="component" value="Unassembled WGS sequence"/>
</dbReference>
<protein>
    <submittedName>
        <fullName evidence="1">Uncharacterized protein</fullName>
    </submittedName>
</protein>
<evidence type="ECO:0000313" key="2">
    <source>
        <dbReference type="Proteomes" id="UP001239462"/>
    </source>
</evidence>
<accession>A0ABT7PEX6</accession>
<name>A0ABT7PEX6_9BACT</name>